<dbReference type="PROSITE" id="PS00108">
    <property type="entry name" value="PROTEIN_KINASE_ST"/>
    <property type="match status" value="1"/>
</dbReference>
<dbReference type="PROSITE" id="PS50011">
    <property type="entry name" value="PROTEIN_KINASE_DOM"/>
    <property type="match status" value="1"/>
</dbReference>
<dbReference type="PANTHER" id="PTHR43895">
    <property type="entry name" value="CALCIUM/CALMODULIN-DEPENDENT PROTEIN KINASE KINASE-RELATED"/>
    <property type="match status" value="1"/>
</dbReference>
<proteinExistence type="inferred from homology"/>
<evidence type="ECO:0000256" key="8">
    <source>
        <dbReference type="ARBA" id="ARBA00048679"/>
    </source>
</evidence>
<feature type="binding site" evidence="9">
    <location>
        <position position="90"/>
    </location>
    <ligand>
        <name>ATP</name>
        <dbReference type="ChEBI" id="CHEBI:30616"/>
    </ligand>
</feature>
<dbReference type="PROSITE" id="PS00107">
    <property type="entry name" value="PROTEIN_KINASE_ATP"/>
    <property type="match status" value="1"/>
</dbReference>
<evidence type="ECO:0000256" key="4">
    <source>
        <dbReference type="ARBA" id="ARBA00022741"/>
    </source>
</evidence>
<keyword evidence="2 10" id="KW-0723">Serine/threonine-protein kinase</keyword>
<keyword evidence="5 12" id="KW-0418">Kinase</keyword>
<evidence type="ECO:0000313" key="13">
    <source>
        <dbReference type="Proteomes" id="UP001439008"/>
    </source>
</evidence>
<comment type="similarity">
    <text evidence="10">Belongs to the protein kinase superfamily.</text>
</comment>
<feature type="domain" description="Protein kinase" evidence="11">
    <location>
        <begin position="61"/>
        <end position="322"/>
    </location>
</feature>
<dbReference type="InterPro" id="IPR017441">
    <property type="entry name" value="Protein_kinase_ATP_BS"/>
</dbReference>
<evidence type="ECO:0000313" key="12">
    <source>
        <dbReference type="EMBL" id="MES1921552.1"/>
    </source>
</evidence>
<dbReference type="SMART" id="SM00220">
    <property type="entry name" value="S_TKc"/>
    <property type="match status" value="1"/>
</dbReference>
<evidence type="ECO:0000256" key="3">
    <source>
        <dbReference type="ARBA" id="ARBA00022679"/>
    </source>
</evidence>
<dbReference type="Pfam" id="PF00069">
    <property type="entry name" value="Pkinase"/>
    <property type="match status" value="1"/>
</dbReference>
<evidence type="ECO:0000256" key="2">
    <source>
        <dbReference type="ARBA" id="ARBA00022527"/>
    </source>
</evidence>
<dbReference type="GO" id="GO:0004674">
    <property type="term" value="F:protein serine/threonine kinase activity"/>
    <property type="evidence" value="ECO:0007669"/>
    <property type="project" value="UniProtKB-EC"/>
</dbReference>
<reference evidence="12 13" key="1">
    <citation type="journal article" date="2024" name="BMC Biol.">
        <title>Comparative genomics of Ascetosporea gives new insight into the evolutionary basis for animal parasitism in Rhizaria.</title>
        <authorList>
            <person name="Hiltunen Thoren M."/>
            <person name="Onut-Brannstrom I."/>
            <person name="Alfjorden A."/>
            <person name="Peckova H."/>
            <person name="Swords F."/>
            <person name="Hooper C."/>
            <person name="Holzer A.S."/>
            <person name="Bass D."/>
            <person name="Burki F."/>
        </authorList>
    </citation>
    <scope>NUCLEOTIDE SEQUENCE [LARGE SCALE GENOMIC DNA]</scope>
    <source>
        <strain evidence="12">20-A016</strain>
    </source>
</reference>
<comment type="catalytic activity">
    <reaction evidence="8">
        <text>L-seryl-[protein] + ATP = O-phospho-L-seryl-[protein] + ADP + H(+)</text>
        <dbReference type="Rhea" id="RHEA:17989"/>
        <dbReference type="Rhea" id="RHEA-COMP:9863"/>
        <dbReference type="Rhea" id="RHEA-COMP:11604"/>
        <dbReference type="ChEBI" id="CHEBI:15378"/>
        <dbReference type="ChEBI" id="CHEBI:29999"/>
        <dbReference type="ChEBI" id="CHEBI:30616"/>
        <dbReference type="ChEBI" id="CHEBI:83421"/>
        <dbReference type="ChEBI" id="CHEBI:456216"/>
        <dbReference type="EC" id="2.7.11.1"/>
    </reaction>
</comment>
<keyword evidence="3 12" id="KW-0808">Transferase</keyword>
<comment type="caution">
    <text evidence="12">The sequence shown here is derived from an EMBL/GenBank/DDBJ whole genome shotgun (WGS) entry which is preliminary data.</text>
</comment>
<evidence type="ECO:0000259" key="11">
    <source>
        <dbReference type="PROSITE" id="PS50011"/>
    </source>
</evidence>
<name>A0ABV2APE5_9EUKA</name>
<dbReference type="SUPFAM" id="SSF56112">
    <property type="entry name" value="Protein kinase-like (PK-like)"/>
    <property type="match status" value="1"/>
</dbReference>
<protein>
    <recommendedName>
        <fullName evidence="1">non-specific serine/threonine protein kinase</fullName>
        <ecNumber evidence="1">2.7.11.1</ecNumber>
    </recommendedName>
</protein>
<dbReference type="EMBL" id="JBDODL010001474">
    <property type="protein sequence ID" value="MES1921552.1"/>
    <property type="molecule type" value="Genomic_DNA"/>
</dbReference>
<evidence type="ECO:0000256" key="9">
    <source>
        <dbReference type="PROSITE-ProRule" id="PRU10141"/>
    </source>
</evidence>
<keyword evidence="13" id="KW-1185">Reference proteome</keyword>
<evidence type="ECO:0000256" key="6">
    <source>
        <dbReference type="ARBA" id="ARBA00022840"/>
    </source>
</evidence>
<dbReference type="Gene3D" id="1.10.510.10">
    <property type="entry name" value="Transferase(Phosphotransferase) domain 1"/>
    <property type="match status" value="1"/>
</dbReference>
<dbReference type="InterPro" id="IPR011009">
    <property type="entry name" value="Kinase-like_dom_sf"/>
</dbReference>
<dbReference type="Proteomes" id="UP001439008">
    <property type="component" value="Unassembled WGS sequence"/>
</dbReference>
<accession>A0ABV2APE5</accession>
<evidence type="ECO:0000256" key="1">
    <source>
        <dbReference type="ARBA" id="ARBA00012513"/>
    </source>
</evidence>
<dbReference type="PANTHER" id="PTHR43895:SF32">
    <property type="entry name" value="SERINE_THREONINE-PROTEIN KINASE CHK1"/>
    <property type="match status" value="1"/>
</dbReference>
<dbReference type="InterPro" id="IPR000719">
    <property type="entry name" value="Prot_kinase_dom"/>
</dbReference>
<dbReference type="CDD" id="cd14008">
    <property type="entry name" value="STKc_LKB1_CaMKK"/>
    <property type="match status" value="1"/>
</dbReference>
<evidence type="ECO:0000256" key="10">
    <source>
        <dbReference type="RuleBase" id="RU000304"/>
    </source>
</evidence>
<gene>
    <name evidence="12" type="primary">STK11</name>
    <name evidence="12" type="ORF">MHBO_003082</name>
</gene>
<keyword evidence="4 9" id="KW-0547">Nucleotide-binding</keyword>
<evidence type="ECO:0000256" key="7">
    <source>
        <dbReference type="ARBA" id="ARBA00047899"/>
    </source>
</evidence>
<dbReference type="EC" id="2.7.11.1" evidence="1"/>
<evidence type="ECO:0000256" key="5">
    <source>
        <dbReference type="ARBA" id="ARBA00022777"/>
    </source>
</evidence>
<sequence>MRQNDKTVSFKSQTFHSNSDKRYVKSLKLASPRSFDLSEDIFLNGTVLQNDSPKKDCLENYKIVRVLGEGTFGKVQMATCNRDGKRVAIKIVDTRRLRRIKNGTSNLEKEVFSMSKIKDKNVVELYEVLRESDGNKLYIVMELLEGGSLADLLKKEKSLNEERARMIFRQLIEGLESIHSKGIIHRDIKPSNLMLSLDAVVKIADFGISNVLKKESAMYGLIKNHFGGTPSFIPPEHFTGPEYISGFKADIWAAGITLYNMVTGSVPFNGRNLYELYQNIEKGKFSAPEYLSRELKDFIMQILNPNPNHRISISEIKKHPWYKMNKITSEDFIIDPKKNRFIFEQLSNRKNNPKFLNSL</sequence>
<keyword evidence="6 9" id="KW-0067">ATP-binding</keyword>
<dbReference type="InterPro" id="IPR008271">
    <property type="entry name" value="Ser/Thr_kinase_AS"/>
</dbReference>
<organism evidence="12 13">
    <name type="scientific">Bonamia ostreae</name>
    <dbReference type="NCBI Taxonomy" id="126728"/>
    <lineage>
        <taxon>Eukaryota</taxon>
        <taxon>Sar</taxon>
        <taxon>Rhizaria</taxon>
        <taxon>Endomyxa</taxon>
        <taxon>Ascetosporea</taxon>
        <taxon>Haplosporida</taxon>
        <taxon>Bonamia</taxon>
    </lineage>
</organism>
<comment type="catalytic activity">
    <reaction evidence="7">
        <text>L-threonyl-[protein] + ATP = O-phospho-L-threonyl-[protein] + ADP + H(+)</text>
        <dbReference type="Rhea" id="RHEA:46608"/>
        <dbReference type="Rhea" id="RHEA-COMP:11060"/>
        <dbReference type="Rhea" id="RHEA-COMP:11605"/>
        <dbReference type="ChEBI" id="CHEBI:15378"/>
        <dbReference type="ChEBI" id="CHEBI:30013"/>
        <dbReference type="ChEBI" id="CHEBI:30616"/>
        <dbReference type="ChEBI" id="CHEBI:61977"/>
        <dbReference type="ChEBI" id="CHEBI:456216"/>
        <dbReference type="EC" id="2.7.11.1"/>
    </reaction>
</comment>